<dbReference type="SUPFAM" id="SSF63825">
    <property type="entry name" value="YWTD domain"/>
    <property type="match status" value="1"/>
</dbReference>
<name>X1T3P5_9ZZZZ</name>
<proteinExistence type="predicted"/>
<gene>
    <name evidence="1" type="ORF">S12H4_19789</name>
</gene>
<evidence type="ECO:0000313" key="1">
    <source>
        <dbReference type="EMBL" id="GAI85991.1"/>
    </source>
</evidence>
<feature type="non-terminal residue" evidence="1">
    <location>
        <position position="228"/>
    </location>
</feature>
<sequence>MPTEILRPNAAGDYTNIAYRFPVESEHWDKVDEESPDDDTTYVYTPSTVQQKDAYNLQETAIPGGSTINSVMAYLRIRGLAQPFLRLAGVETEGAKVGNESPNYGGTIYAMAIDNTHVYAGGMTIQTVRKYLKSNLSYIDQTVSYGGTIYAIAVDDTHIYVGGYATRTVRKYLKADLSYIDQTVNYGGTIRAIAIDDTHIYVGGNTTNAVRKYLKSNLSYIGETVSYG</sequence>
<organism evidence="1">
    <name type="scientific">marine sediment metagenome</name>
    <dbReference type="NCBI Taxonomy" id="412755"/>
    <lineage>
        <taxon>unclassified sequences</taxon>
        <taxon>metagenomes</taxon>
        <taxon>ecological metagenomes</taxon>
    </lineage>
</organism>
<comment type="caution">
    <text evidence="1">The sequence shown here is derived from an EMBL/GenBank/DDBJ whole genome shotgun (WGS) entry which is preliminary data.</text>
</comment>
<protein>
    <submittedName>
        <fullName evidence="1">Uncharacterized protein</fullName>
    </submittedName>
</protein>
<dbReference type="AlphaFoldDB" id="X1T3P5"/>
<accession>X1T3P5</accession>
<dbReference type="EMBL" id="BARW01009949">
    <property type="protein sequence ID" value="GAI85991.1"/>
    <property type="molecule type" value="Genomic_DNA"/>
</dbReference>
<reference evidence="1" key="1">
    <citation type="journal article" date="2014" name="Front. Microbiol.">
        <title>High frequency of phylogenetically diverse reductive dehalogenase-homologous genes in deep subseafloor sedimentary metagenomes.</title>
        <authorList>
            <person name="Kawai M."/>
            <person name="Futagami T."/>
            <person name="Toyoda A."/>
            <person name="Takaki Y."/>
            <person name="Nishi S."/>
            <person name="Hori S."/>
            <person name="Arai W."/>
            <person name="Tsubouchi T."/>
            <person name="Morono Y."/>
            <person name="Uchiyama I."/>
            <person name="Ito T."/>
            <person name="Fujiyama A."/>
            <person name="Inagaki F."/>
            <person name="Takami H."/>
        </authorList>
    </citation>
    <scope>NUCLEOTIDE SEQUENCE</scope>
    <source>
        <strain evidence="1">Expedition CK06-06</strain>
    </source>
</reference>